<organism evidence="7 8">
    <name type="scientific">Camellia sinensis</name>
    <name type="common">Tea plant</name>
    <name type="synonym">Thea sinensis</name>
    <dbReference type="NCBI Taxonomy" id="4442"/>
    <lineage>
        <taxon>Eukaryota</taxon>
        <taxon>Viridiplantae</taxon>
        <taxon>Streptophyta</taxon>
        <taxon>Embryophyta</taxon>
        <taxon>Tracheophyta</taxon>
        <taxon>Spermatophyta</taxon>
        <taxon>Magnoliopsida</taxon>
        <taxon>eudicotyledons</taxon>
        <taxon>Gunneridae</taxon>
        <taxon>Pentapetalae</taxon>
        <taxon>asterids</taxon>
        <taxon>Ericales</taxon>
        <taxon>Theaceae</taxon>
        <taxon>Camellia</taxon>
    </lineage>
</organism>
<keyword evidence="2 5" id="KW-0328">Glycosyltransferase</keyword>
<dbReference type="Proteomes" id="UP000593564">
    <property type="component" value="Unassembled WGS sequence"/>
</dbReference>
<sequence length="472" mass="52878">MAHGHMIPLVDMARQFARHGSKATIILTPGNATLFSKTIERDRELGLQINIRLIEINIRLIVFPSAEVGLPEGCENLSSTTSQEMSLKIHKAGELLQQPFEQLLEEDRPDCLVADVFIPWATDVATKVGIPRLAFHGTNAFSLCVHHVLHNQEPHKNIESNTESFIVPDLPDTIKLTKLQLLDPTRSRTESHFAKMVGKLMKAERTSYGIVINSFHELEPAYSEYYRKVVGRRAWYIGPVSLCNRDDEDKACRGNQTSIDEHECLTWLASKKPNSVLYVCFGSLSNFSTAQLREIAMGLEASGQQFIWVVRKEKTKEEWLPEGFEKQLEGRGLIIWGWAPQVLILDHEAIGGFMTHCGWNSVLEGLTAGVPLITWPLFAEQFSNEKLATDILNVGVAVGAQEWCQWPDDTKIYVKREDIEKAAAQLMVGEEAEEMRSRAHAQGDTAKKAVAKGGSSYSDLSALIEEMKLNCH</sequence>
<dbReference type="AlphaFoldDB" id="A0A7J7HHN7"/>
<dbReference type="CDD" id="cd03784">
    <property type="entry name" value="GT1_Gtf-like"/>
    <property type="match status" value="1"/>
</dbReference>
<reference evidence="8" key="1">
    <citation type="journal article" date="2020" name="Nat. Commun.">
        <title>Genome assembly of wild tea tree DASZ reveals pedigree and selection history of tea varieties.</title>
        <authorList>
            <person name="Zhang W."/>
            <person name="Zhang Y."/>
            <person name="Qiu H."/>
            <person name="Guo Y."/>
            <person name="Wan H."/>
            <person name="Zhang X."/>
            <person name="Scossa F."/>
            <person name="Alseekh S."/>
            <person name="Zhang Q."/>
            <person name="Wang P."/>
            <person name="Xu L."/>
            <person name="Schmidt M.H."/>
            <person name="Jia X."/>
            <person name="Li D."/>
            <person name="Zhu A."/>
            <person name="Guo F."/>
            <person name="Chen W."/>
            <person name="Ni D."/>
            <person name="Usadel B."/>
            <person name="Fernie A.R."/>
            <person name="Wen W."/>
        </authorList>
    </citation>
    <scope>NUCLEOTIDE SEQUENCE [LARGE SCALE GENOMIC DNA]</scope>
    <source>
        <strain evidence="8">cv. G240</strain>
    </source>
</reference>
<dbReference type="Gene3D" id="3.40.50.2000">
    <property type="entry name" value="Glycogen Phosphorylase B"/>
    <property type="match status" value="2"/>
</dbReference>
<comment type="similarity">
    <text evidence="1 5">Belongs to the UDP-glycosyltransferase family.</text>
</comment>
<evidence type="ECO:0000313" key="7">
    <source>
        <dbReference type="EMBL" id="KAF5951771.1"/>
    </source>
</evidence>
<evidence type="ECO:0000256" key="4">
    <source>
        <dbReference type="ARBA" id="ARBA00023241"/>
    </source>
</evidence>
<proteinExistence type="inferred from homology"/>
<dbReference type="InterPro" id="IPR035595">
    <property type="entry name" value="UDP_glycos_trans_CS"/>
</dbReference>
<dbReference type="PANTHER" id="PTHR48047:SF123">
    <property type="entry name" value="GLYCOSYLTRANSFERASE"/>
    <property type="match status" value="1"/>
</dbReference>
<dbReference type="EC" id="2.4.1.-" evidence="6"/>
<dbReference type="Pfam" id="PF00201">
    <property type="entry name" value="UDPGT"/>
    <property type="match status" value="1"/>
</dbReference>
<name>A0A7J7HHN7_CAMSI</name>
<evidence type="ECO:0000256" key="2">
    <source>
        <dbReference type="ARBA" id="ARBA00022676"/>
    </source>
</evidence>
<dbReference type="EMBL" id="JACBKZ010000004">
    <property type="protein sequence ID" value="KAF5951771.1"/>
    <property type="molecule type" value="Genomic_DNA"/>
</dbReference>
<keyword evidence="8" id="KW-1185">Reference proteome</keyword>
<dbReference type="FunFam" id="3.40.50.2000:FF:000047">
    <property type="entry name" value="Glycosyltransferase"/>
    <property type="match status" value="1"/>
</dbReference>
<reference evidence="7 8" key="2">
    <citation type="submission" date="2020-07" db="EMBL/GenBank/DDBJ databases">
        <title>Genome assembly of wild tea tree DASZ reveals pedigree and selection history of tea varieties.</title>
        <authorList>
            <person name="Zhang W."/>
        </authorList>
    </citation>
    <scope>NUCLEOTIDE SEQUENCE [LARGE SCALE GENOMIC DNA]</scope>
    <source>
        <strain evidence="8">cv. G240</strain>
        <tissue evidence="7">Leaf</tissue>
    </source>
</reference>
<gene>
    <name evidence="7" type="ORF">HYC85_009715</name>
</gene>
<dbReference type="GO" id="GO:0035251">
    <property type="term" value="F:UDP-glucosyltransferase activity"/>
    <property type="evidence" value="ECO:0007669"/>
    <property type="project" value="TreeGrafter"/>
</dbReference>
<comment type="caution">
    <text evidence="7">The sequence shown here is derived from an EMBL/GenBank/DDBJ whole genome shotgun (WGS) entry which is preliminary data.</text>
</comment>
<evidence type="ECO:0000256" key="3">
    <source>
        <dbReference type="ARBA" id="ARBA00022679"/>
    </source>
</evidence>
<dbReference type="PANTHER" id="PTHR48047">
    <property type="entry name" value="GLYCOSYLTRANSFERASE"/>
    <property type="match status" value="1"/>
</dbReference>
<dbReference type="SUPFAM" id="SSF53756">
    <property type="entry name" value="UDP-Glycosyltransferase/glycogen phosphorylase"/>
    <property type="match status" value="1"/>
</dbReference>
<dbReference type="PROSITE" id="PS00375">
    <property type="entry name" value="UDPGT"/>
    <property type="match status" value="1"/>
</dbReference>
<keyword evidence="3 5" id="KW-0808">Transferase</keyword>
<dbReference type="GO" id="GO:0009813">
    <property type="term" value="P:flavonoid biosynthetic process"/>
    <property type="evidence" value="ECO:0007669"/>
    <property type="project" value="UniProtKB-KW"/>
</dbReference>
<evidence type="ECO:0000256" key="5">
    <source>
        <dbReference type="RuleBase" id="RU003718"/>
    </source>
</evidence>
<evidence type="ECO:0000313" key="8">
    <source>
        <dbReference type="Proteomes" id="UP000593564"/>
    </source>
</evidence>
<dbReference type="FunFam" id="3.40.50.2000:FF:000071">
    <property type="entry name" value="Glycosyltransferase"/>
    <property type="match status" value="1"/>
</dbReference>
<evidence type="ECO:0000256" key="6">
    <source>
        <dbReference type="RuleBase" id="RU362057"/>
    </source>
</evidence>
<keyword evidence="4" id="KW-0284">Flavonoid biosynthesis</keyword>
<protein>
    <recommendedName>
        <fullName evidence="6">Glycosyltransferase</fullName>
        <ecNumber evidence="6">2.4.1.-</ecNumber>
    </recommendedName>
</protein>
<evidence type="ECO:0000256" key="1">
    <source>
        <dbReference type="ARBA" id="ARBA00009995"/>
    </source>
</evidence>
<accession>A0A7J7HHN7</accession>
<dbReference type="InterPro" id="IPR002213">
    <property type="entry name" value="UDP_glucos_trans"/>
</dbReference>